<accession>A0ABY4WJF0</accession>
<reference evidence="1" key="1">
    <citation type="submission" date="2022-06" db="EMBL/GenBank/DDBJ databases">
        <title>Genome sequencing of Brevibacillus sp. BB3-R1.</title>
        <authorList>
            <person name="Heo J."/>
            <person name="Lee D."/>
            <person name="Won M."/>
            <person name="Han B.-H."/>
            <person name="Hong S.-B."/>
            <person name="Kwon S.-W."/>
        </authorList>
    </citation>
    <scope>NUCLEOTIDE SEQUENCE</scope>
    <source>
        <strain evidence="1">BB3-R1</strain>
    </source>
</reference>
<proteinExistence type="predicted"/>
<dbReference type="Proteomes" id="UP001056500">
    <property type="component" value="Chromosome"/>
</dbReference>
<gene>
    <name evidence="1" type="ORF">NDK47_08300</name>
</gene>
<evidence type="ECO:0000313" key="1">
    <source>
        <dbReference type="EMBL" id="USG67260.1"/>
    </source>
</evidence>
<dbReference type="RefSeq" id="WP_251874362.1">
    <property type="nucleotide sequence ID" value="NZ_CP098755.1"/>
</dbReference>
<evidence type="ECO:0008006" key="3">
    <source>
        <dbReference type="Google" id="ProtNLM"/>
    </source>
</evidence>
<name>A0ABY4WJF0_9BACL</name>
<organism evidence="1 2">
    <name type="scientific">Brevibacillus ruminantium</name>
    <dbReference type="NCBI Taxonomy" id="2950604"/>
    <lineage>
        <taxon>Bacteria</taxon>
        <taxon>Bacillati</taxon>
        <taxon>Bacillota</taxon>
        <taxon>Bacilli</taxon>
        <taxon>Bacillales</taxon>
        <taxon>Paenibacillaceae</taxon>
        <taxon>Brevibacillus</taxon>
    </lineage>
</organism>
<evidence type="ECO:0000313" key="2">
    <source>
        <dbReference type="Proteomes" id="UP001056500"/>
    </source>
</evidence>
<dbReference type="PROSITE" id="PS51257">
    <property type="entry name" value="PROKAR_LIPOPROTEIN"/>
    <property type="match status" value="1"/>
</dbReference>
<keyword evidence="2" id="KW-1185">Reference proteome</keyword>
<protein>
    <recommendedName>
        <fullName evidence="3">Lipoprotein</fullName>
    </recommendedName>
</protein>
<dbReference type="EMBL" id="CP098755">
    <property type="protein sequence ID" value="USG67260.1"/>
    <property type="molecule type" value="Genomic_DNA"/>
</dbReference>
<sequence>MKRSKQRGVILIVMLLWLAGMSLLAGCAWIGFAEEEGGMLKPPLPTLSWQNCSIPVLQGSYCWSEYGRGTCVDMVGPDDLVEANKLSPVQVPAGTLVLVEFPVTPKEGTLRAASLRTEELEELTISNDNQIQLPDEEGVHVIDFSANWEQGSANFVMYVEIVKP</sequence>